<reference evidence="3 4" key="1">
    <citation type="submission" date="2015-05" db="EMBL/GenBank/DDBJ databases">
        <title>Genome sequencing and analysis of members of genus Stenotrophomonas.</title>
        <authorList>
            <person name="Patil P.P."/>
            <person name="Midha S."/>
            <person name="Patil P.B."/>
        </authorList>
    </citation>
    <scope>NUCLEOTIDE SEQUENCE [LARGE SCALE GENOMIC DNA]</scope>
    <source>
        <strain evidence="3 4">DSM 18941</strain>
    </source>
</reference>
<sequence>MQFPSTPRALRRPAALIATATLLLALSACTKPAPEEQDEALNQSQQAAQAAAAPAEATPPPGACDASQVQGLVGQAYTEAMQAQAKEDAGATDVRVLKPNQPVTMEFIGERLNIEIDEKGMVSGVRCG</sequence>
<evidence type="ECO:0000256" key="2">
    <source>
        <dbReference type="SAM" id="SignalP"/>
    </source>
</evidence>
<dbReference type="AlphaFoldDB" id="A0A0R0CAP3"/>
<accession>A0A0R0CAP3</accession>
<dbReference type="OrthoDB" id="7917348at2"/>
<feature type="compositionally biased region" description="Low complexity" evidence="1">
    <location>
        <begin position="40"/>
        <end position="56"/>
    </location>
</feature>
<evidence type="ECO:0008006" key="5">
    <source>
        <dbReference type="Google" id="ProtNLM"/>
    </source>
</evidence>
<keyword evidence="4" id="KW-1185">Reference proteome</keyword>
<feature type="signal peptide" evidence="2">
    <location>
        <begin position="1"/>
        <end position="33"/>
    </location>
</feature>
<feature type="region of interest" description="Disordered" evidence="1">
    <location>
        <begin position="33"/>
        <end position="67"/>
    </location>
</feature>
<dbReference type="Pfam" id="PF11720">
    <property type="entry name" value="Inhibitor_I78"/>
    <property type="match status" value="1"/>
</dbReference>
<gene>
    <name evidence="3" type="ORF">ABB27_13165</name>
</gene>
<name>A0A0R0CAP3_9GAMM</name>
<dbReference type="Gene3D" id="3.30.10.10">
    <property type="entry name" value="Trypsin Inhibitor V, subunit A"/>
    <property type="match status" value="1"/>
</dbReference>
<protein>
    <recommendedName>
        <fullName evidence="5">Peptidase inhibitor I78 family protein</fullName>
    </recommendedName>
</protein>
<dbReference type="EMBL" id="LDJJ01000043">
    <property type="protein sequence ID" value="KRG66655.1"/>
    <property type="molecule type" value="Genomic_DNA"/>
</dbReference>
<evidence type="ECO:0000313" key="3">
    <source>
        <dbReference type="EMBL" id="KRG66655.1"/>
    </source>
</evidence>
<evidence type="ECO:0000256" key="1">
    <source>
        <dbReference type="SAM" id="MobiDB-lite"/>
    </source>
</evidence>
<feature type="chain" id="PRO_5006393799" description="Peptidase inhibitor I78 family protein" evidence="2">
    <location>
        <begin position="34"/>
        <end position="128"/>
    </location>
</feature>
<comment type="caution">
    <text evidence="3">The sequence shown here is derived from an EMBL/GenBank/DDBJ whole genome shotgun (WGS) entry which is preliminary data.</text>
</comment>
<keyword evidence="2" id="KW-0732">Signal</keyword>
<dbReference type="InterPro" id="IPR021719">
    <property type="entry name" value="Prot_inh_I78"/>
</dbReference>
<dbReference type="RefSeq" id="WP_057629243.1">
    <property type="nucleotide sequence ID" value="NZ_LDJJ01000043.1"/>
</dbReference>
<organism evidence="3 4">
    <name type="scientific">Stenotrophomonas terrae</name>
    <dbReference type="NCBI Taxonomy" id="405446"/>
    <lineage>
        <taxon>Bacteria</taxon>
        <taxon>Pseudomonadati</taxon>
        <taxon>Pseudomonadota</taxon>
        <taxon>Gammaproteobacteria</taxon>
        <taxon>Lysobacterales</taxon>
        <taxon>Lysobacteraceae</taxon>
        <taxon>Stenotrophomonas</taxon>
    </lineage>
</organism>
<dbReference type="PATRIC" id="fig|405446.3.peg.2251"/>
<dbReference type="PANTHER" id="PTHR39600">
    <property type="entry name" value="PEPTIDASE INHIBITOR I78 FAMILY PROTEIN"/>
    <property type="match status" value="1"/>
</dbReference>
<evidence type="ECO:0000313" key="4">
    <source>
        <dbReference type="Proteomes" id="UP000051863"/>
    </source>
</evidence>
<proteinExistence type="predicted"/>
<dbReference type="PANTHER" id="PTHR39600:SF1">
    <property type="entry name" value="PEPTIDASE INHIBITOR I78 FAMILY PROTEIN"/>
    <property type="match status" value="1"/>
</dbReference>
<dbReference type="Proteomes" id="UP000051863">
    <property type="component" value="Unassembled WGS sequence"/>
</dbReference>